<evidence type="ECO:0000313" key="3">
    <source>
        <dbReference type="Proteomes" id="UP000245884"/>
    </source>
</evidence>
<proteinExistence type="predicted"/>
<organism evidence="2 3">
    <name type="scientific">Jaminaea rosea</name>
    <dbReference type="NCBI Taxonomy" id="1569628"/>
    <lineage>
        <taxon>Eukaryota</taxon>
        <taxon>Fungi</taxon>
        <taxon>Dikarya</taxon>
        <taxon>Basidiomycota</taxon>
        <taxon>Ustilaginomycotina</taxon>
        <taxon>Exobasidiomycetes</taxon>
        <taxon>Microstromatales</taxon>
        <taxon>Microstromatales incertae sedis</taxon>
        <taxon>Jaminaea</taxon>
    </lineage>
</organism>
<gene>
    <name evidence="2" type="ORF">BDZ90DRAFT_262986</name>
</gene>
<evidence type="ECO:0000313" key="2">
    <source>
        <dbReference type="EMBL" id="PWN24770.1"/>
    </source>
</evidence>
<dbReference type="Proteomes" id="UP000245884">
    <property type="component" value="Unassembled WGS sequence"/>
</dbReference>
<keyword evidence="3" id="KW-1185">Reference proteome</keyword>
<feature type="signal peptide" evidence="1">
    <location>
        <begin position="1"/>
        <end position="22"/>
    </location>
</feature>
<evidence type="ECO:0000256" key="1">
    <source>
        <dbReference type="SAM" id="SignalP"/>
    </source>
</evidence>
<sequence>MRAQPLLLIIFIFSALLGMSAANALGMEAVDRIASRDKPKKYICCQEKSSSSCYQNPTCFGKDTQVDDCCCQYKKCDNAACCCLYKEGCANEQMLLLPDDALVTRFGVTKKASEL</sequence>
<dbReference type="AlphaFoldDB" id="A0A316UHS4"/>
<dbReference type="GeneID" id="37030382"/>
<evidence type="ECO:0008006" key="4">
    <source>
        <dbReference type="Google" id="ProtNLM"/>
    </source>
</evidence>
<dbReference type="EMBL" id="KZ819679">
    <property type="protein sequence ID" value="PWN24770.1"/>
    <property type="molecule type" value="Genomic_DNA"/>
</dbReference>
<accession>A0A316UHS4</accession>
<feature type="chain" id="PRO_5016433666" description="SMB domain-containing protein" evidence="1">
    <location>
        <begin position="23"/>
        <end position="115"/>
    </location>
</feature>
<dbReference type="RefSeq" id="XP_025359382.1">
    <property type="nucleotide sequence ID" value="XM_025508559.1"/>
</dbReference>
<protein>
    <recommendedName>
        <fullName evidence="4">SMB domain-containing protein</fullName>
    </recommendedName>
</protein>
<reference evidence="2 3" key="1">
    <citation type="journal article" date="2018" name="Mol. Biol. Evol.">
        <title>Broad Genomic Sampling Reveals a Smut Pathogenic Ancestry of the Fungal Clade Ustilaginomycotina.</title>
        <authorList>
            <person name="Kijpornyongpan T."/>
            <person name="Mondo S.J."/>
            <person name="Barry K."/>
            <person name="Sandor L."/>
            <person name="Lee J."/>
            <person name="Lipzen A."/>
            <person name="Pangilinan J."/>
            <person name="LaButti K."/>
            <person name="Hainaut M."/>
            <person name="Henrissat B."/>
            <person name="Grigoriev I.V."/>
            <person name="Spatafora J.W."/>
            <person name="Aime M.C."/>
        </authorList>
    </citation>
    <scope>NUCLEOTIDE SEQUENCE [LARGE SCALE GENOMIC DNA]</scope>
    <source>
        <strain evidence="2 3">MCA 5214</strain>
    </source>
</reference>
<name>A0A316UHS4_9BASI</name>
<keyword evidence="1" id="KW-0732">Signal</keyword>